<dbReference type="InterPro" id="IPR004193">
    <property type="entry name" value="Glyco_hydro_13_N"/>
</dbReference>
<evidence type="ECO:0000256" key="4">
    <source>
        <dbReference type="ARBA" id="ARBA00009000"/>
    </source>
</evidence>
<evidence type="ECO:0000256" key="7">
    <source>
        <dbReference type="ARBA" id="ARBA00022679"/>
    </source>
</evidence>
<comment type="caution">
    <text evidence="12">The sequence shown here is derived from an EMBL/GenBank/DDBJ whole genome shotgun (WGS) entry which is preliminary data.</text>
</comment>
<feature type="domain" description="Glycosyl hydrolase family 13 catalytic" evidence="11">
    <location>
        <begin position="260"/>
        <end position="635"/>
    </location>
</feature>
<feature type="active site" description="Nucleophile" evidence="10">
    <location>
        <position position="423"/>
    </location>
</feature>
<dbReference type="RefSeq" id="WP_311340276.1">
    <property type="nucleotide sequence ID" value="NZ_JAVRHS010000003.1"/>
</dbReference>
<reference evidence="12 13" key="1">
    <citation type="submission" date="2023-09" db="EMBL/GenBank/DDBJ databases">
        <authorList>
            <person name="Rey-Velasco X."/>
        </authorList>
    </citation>
    <scope>NUCLEOTIDE SEQUENCE [LARGE SCALE GENOMIC DNA]</scope>
    <source>
        <strain evidence="12 13">F390</strain>
    </source>
</reference>
<evidence type="ECO:0000256" key="2">
    <source>
        <dbReference type="ARBA" id="ARBA00002953"/>
    </source>
</evidence>
<organism evidence="12 13">
    <name type="scientific">Croceicoccus esteveae</name>
    <dbReference type="NCBI Taxonomy" id="3075597"/>
    <lineage>
        <taxon>Bacteria</taxon>
        <taxon>Pseudomonadati</taxon>
        <taxon>Pseudomonadota</taxon>
        <taxon>Alphaproteobacteria</taxon>
        <taxon>Sphingomonadales</taxon>
        <taxon>Erythrobacteraceae</taxon>
        <taxon>Croceicoccus</taxon>
    </lineage>
</organism>
<dbReference type="SUPFAM" id="SSF51445">
    <property type="entry name" value="(Trans)glycosidases"/>
    <property type="match status" value="1"/>
</dbReference>
<dbReference type="InterPro" id="IPR037439">
    <property type="entry name" value="Branching_enzy"/>
</dbReference>
<dbReference type="Proteomes" id="UP001259803">
    <property type="component" value="Unassembled WGS sequence"/>
</dbReference>
<proteinExistence type="inferred from homology"/>
<dbReference type="NCBIfam" id="NF003811">
    <property type="entry name" value="PRK05402.1"/>
    <property type="match status" value="1"/>
</dbReference>
<accession>A0ABU2ZHC9</accession>
<dbReference type="Pfam" id="PF02922">
    <property type="entry name" value="CBM_48"/>
    <property type="match status" value="1"/>
</dbReference>
<comment type="catalytic activity">
    <reaction evidence="1 10">
        <text>Transfers a segment of a (1-&gt;4)-alpha-D-glucan chain to a primary hydroxy group in a similar glucan chain.</text>
        <dbReference type="EC" id="2.4.1.18"/>
    </reaction>
</comment>
<dbReference type="InterPro" id="IPR054169">
    <property type="entry name" value="GlgB_N"/>
</dbReference>
<dbReference type="InterPro" id="IPR014756">
    <property type="entry name" value="Ig_E-set"/>
</dbReference>
<keyword evidence="5 10" id="KW-0321">Glycogen metabolism</keyword>
<keyword evidence="13" id="KW-1185">Reference proteome</keyword>
<evidence type="ECO:0000256" key="5">
    <source>
        <dbReference type="ARBA" id="ARBA00022600"/>
    </source>
</evidence>
<dbReference type="CDD" id="cd02855">
    <property type="entry name" value="E_set_GBE_prok_N"/>
    <property type="match status" value="1"/>
</dbReference>
<dbReference type="NCBIfam" id="NF008967">
    <property type="entry name" value="PRK12313.1"/>
    <property type="match status" value="1"/>
</dbReference>
<keyword evidence="6 10" id="KW-0328">Glycosyltransferase</keyword>
<evidence type="ECO:0000313" key="13">
    <source>
        <dbReference type="Proteomes" id="UP001259803"/>
    </source>
</evidence>
<evidence type="ECO:0000259" key="11">
    <source>
        <dbReference type="SMART" id="SM00642"/>
    </source>
</evidence>
<comment type="function">
    <text evidence="2 10">Catalyzes the formation of the alpha-1,6-glucosidic linkages in glycogen by scission of a 1,4-alpha-linked oligosaccharide from growing alpha-1,4-glucan chains and the subsequent attachment of the oligosaccharide to the alpha-1,6 position.</text>
</comment>
<dbReference type="InterPro" id="IPR013780">
    <property type="entry name" value="Glyco_hydro_b"/>
</dbReference>
<dbReference type="Gene3D" id="3.20.20.80">
    <property type="entry name" value="Glycosidases"/>
    <property type="match status" value="1"/>
</dbReference>
<sequence>MTAIDHQMGAAASALLEGRLDDPFAWLGRHQTGDDDVVRTFQPGAEAVAVLDGATGRELGLLEQTAPGLFTGALASGRTRSAKTGSPAIYRLQIRWPGGAVQETEDPYAFGTVLTDFDLHLFAEGRHLELAHVFGAQPCEMDGISGVAFSVWAPNARRVSVVGEFNSWDGRRHPMRLRQSAGVWELFVPRIGPGTVYKYEIMGAHGGILQKADPLARQTERPPATASVVAAKPDFGWTDTEWMADRARRQAPDAPIAVYEVHAGSWMKPDGDDAHDANRAMNWRDLADRLIPYVVEMGFSHVELLPIMEHPFGGSWGYQPLFQFAPSARFGNPQEFAGFVDACHRAGIGVILDWVPAHFPTDAHGLAQFDGTHLYEHADPKEGFHQDWNTLIYNLGRREVSGFLLSSAIWWLETFHVDGLRVDAVASMLYRDYSRNAGEWVPNIHGGRENLENVAFLKAMNEAVSQRCPGAITVAEESTAWPGVSAPVADGGLGFDYKWNMGWMHDTLQYFERDPIHRRWHHGELTFPMVYAYSEKYVLPISHDEVVHGKGSLLDKMPGDRWRQFANLRAYLAFMWTHPGKKLLFMGCELGMDAEWNHDVSLPWHLLDQPEHAAVQALVRDLNRIYRIQPALHARDTEPDGFEWLVGDDAHNSVFAFVRRAPDAAPVVAVFNLTPTPHHDYRIGMPQTGSWRELLNSDAQAYGGANFGNAGQVLADGEGMHGQPASAALVLPPLSATILVPAMTNLEGTNA</sequence>
<evidence type="ECO:0000256" key="9">
    <source>
        <dbReference type="ARBA" id="ARBA00023277"/>
    </source>
</evidence>
<dbReference type="InterPro" id="IPR006407">
    <property type="entry name" value="GlgB"/>
</dbReference>
<dbReference type="GO" id="GO:0003844">
    <property type="term" value="F:1,4-alpha-glucan branching enzyme activity"/>
    <property type="evidence" value="ECO:0007669"/>
    <property type="project" value="UniProtKB-EC"/>
</dbReference>
<dbReference type="EC" id="2.4.1.18" evidence="10"/>
<dbReference type="SMART" id="SM00642">
    <property type="entry name" value="Aamy"/>
    <property type="match status" value="1"/>
</dbReference>
<dbReference type="PANTHER" id="PTHR43651:SF3">
    <property type="entry name" value="1,4-ALPHA-GLUCAN-BRANCHING ENZYME"/>
    <property type="match status" value="1"/>
</dbReference>
<dbReference type="InterPro" id="IPR017853">
    <property type="entry name" value="GH"/>
</dbReference>
<dbReference type="PANTHER" id="PTHR43651">
    <property type="entry name" value="1,4-ALPHA-GLUCAN-BRANCHING ENZYME"/>
    <property type="match status" value="1"/>
</dbReference>
<comment type="subunit">
    <text evidence="10">Monomer.</text>
</comment>
<keyword evidence="9 10" id="KW-0119">Carbohydrate metabolism</keyword>
<protein>
    <recommendedName>
        <fullName evidence="10">1,4-alpha-glucan branching enzyme GlgB</fullName>
        <ecNumber evidence="10">2.4.1.18</ecNumber>
    </recommendedName>
    <alternativeName>
        <fullName evidence="10">1,4-alpha-D-glucan:1,4-alpha-D-glucan 6-glucosyl-transferase</fullName>
    </alternativeName>
    <alternativeName>
        <fullName evidence="10">Alpha-(1-&gt;4)-glucan branching enzyme</fullName>
    </alternativeName>
    <alternativeName>
        <fullName evidence="10">Glycogen branching enzyme</fullName>
        <shortName evidence="10">BE</shortName>
    </alternativeName>
</protein>
<comment type="pathway">
    <text evidence="3 10">Glycan biosynthesis; glycogen biosynthesis.</text>
</comment>
<evidence type="ECO:0000256" key="6">
    <source>
        <dbReference type="ARBA" id="ARBA00022676"/>
    </source>
</evidence>
<dbReference type="CDD" id="cd11322">
    <property type="entry name" value="AmyAc_Glg_BE"/>
    <property type="match status" value="1"/>
</dbReference>
<evidence type="ECO:0000256" key="8">
    <source>
        <dbReference type="ARBA" id="ARBA00023056"/>
    </source>
</evidence>
<dbReference type="SUPFAM" id="SSF81296">
    <property type="entry name" value="E set domains"/>
    <property type="match status" value="2"/>
</dbReference>
<comment type="similarity">
    <text evidence="4 10">Belongs to the glycosyl hydrolase 13 family. GlgB subfamily.</text>
</comment>
<evidence type="ECO:0000256" key="1">
    <source>
        <dbReference type="ARBA" id="ARBA00000826"/>
    </source>
</evidence>
<evidence type="ECO:0000256" key="10">
    <source>
        <dbReference type="HAMAP-Rule" id="MF_00685"/>
    </source>
</evidence>
<dbReference type="Pfam" id="PF22019">
    <property type="entry name" value="GlgB_N"/>
    <property type="match status" value="1"/>
</dbReference>
<feature type="active site" description="Proton donor" evidence="10">
    <location>
        <position position="476"/>
    </location>
</feature>
<gene>
    <name evidence="10 12" type="primary">glgB</name>
    <name evidence="12" type="ORF">RM533_05855</name>
</gene>
<name>A0ABU2ZHC9_9SPHN</name>
<evidence type="ECO:0000256" key="3">
    <source>
        <dbReference type="ARBA" id="ARBA00004964"/>
    </source>
</evidence>
<dbReference type="PIRSF" id="PIRSF000463">
    <property type="entry name" value="GlgB"/>
    <property type="match status" value="1"/>
</dbReference>
<dbReference type="NCBIfam" id="TIGR01515">
    <property type="entry name" value="branching_enzym"/>
    <property type="match status" value="1"/>
</dbReference>
<evidence type="ECO:0000313" key="12">
    <source>
        <dbReference type="EMBL" id="MDT0575704.1"/>
    </source>
</evidence>
<keyword evidence="7 10" id="KW-0808">Transferase</keyword>
<dbReference type="InterPro" id="IPR013783">
    <property type="entry name" value="Ig-like_fold"/>
</dbReference>
<dbReference type="HAMAP" id="MF_00685">
    <property type="entry name" value="GlgB"/>
    <property type="match status" value="1"/>
</dbReference>
<dbReference type="Pfam" id="PF02806">
    <property type="entry name" value="Alpha-amylase_C"/>
    <property type="match status" value="1"/>
</dbReference>
<dbReference type="InterPro" id="IPR044143">
    <property type="entry name" value="GlgB_N_E_set_prok"/>
</dbReference>
<dbReference type="InterPro" id="IPR006048">
    <property type="entry name" value="A-amylase/branching_C"/>
</dbReference>
<dbReference type="SUPFAM" id="SSF51011">
    <property type="entry name" value="Glycosyl hydrolase domain"/>
    <property type="match status" value="1"/>
</dbReference>
<dbReference type="InterPro" id="IPR006047">
    <property type="entry name" value="GH13_cat_dom"/>
</dbReference>
<dbReference type="Gene3D" id="2.60.40.1180">
    <property type="entry name" value="Golgi alpha-mannosidase II"/>
    <property type="match status" value="1"/>
</dbReference>
<keyword evidence="8 10" id="KW-0320">Glycogen biosynthesis</keyword>
<dbReference type="EMBL" id="JAVRHS010000003">
    <property type="protein sequence ID" value="MDT0575704.1"/>
    <property type="molecule type" value="Genomic_DNA"/>
</dbReference>
<dbReference type="Gene3D" id="2.60.40.10">
    <property type="entry name" value="Immunoglobulins"/>
    <property type="match status" value="1"/>
</dbReference>